<dbReference type="SUPFAM" id="SSF47676">
    <property type="entry name" value="Conserved domain common to transcription factors TFIIS, elongin A, CRSP70"/>
    <property type="match status" value="1"/>
</dbReference>
<feature type="compositionally biased region" description="Low complexity" evidence="1">
    <location>
        <begin position="804"/>
        <end position="821"/>
    </location>
</feature>
<dbReference type="InterPro" id="IPR035441">
    <property type="entry name" value="TFIIS/LEDGF_dom_sf"/>
</dbReference>
<dbReference type="Gene3D" id="2.30.30.140">
    <property type="match status" value="1"/>
</dbReference>
<feature type="compositionally biased region" description="Acidic residues" evidence="1">
    <location>
        <begin position="415"/>
        <end position="437"/>
    </location>
</feature>
<feature type="compositionally biased region" description="Basic and acidic residues" evidence="1">
    <location>
        <begin position="702"/>
        <end position="716"/>
    </location>
</feature>
<name>A0A4P9WLK8_9FUNG</name>
<feature type="region of interest" description="Disordered" evidence="1">
    <location>
        <begin position="349"/>
        <end position="548"/>
    </location>
</feature>
<dbReference type="Gene3D" id="1.20.930.10">
    <property type="entry name" value="Conserved domain common to transcription factors TFIIS, elongin A, CRSP70"/>
    <property type="match status" value="1"/>
</dbReference>
<dbReference type="InterPro" id="IPR000313">
    <property type="entry name" value="PWWP_dom"/>
</dbReference>
<accession>A0A4P9WLK8</accession>
<feature type="compositionally biased region" description="Acidic residues" evidence="1">
    <location>
        <begin position="863"/>
        <end position="872"/>
    </location>
</feature>
<feature type="compositionally biased region" description="Basic and acidic residues" evidence="1">
    <location>
        <begin position="723"/>
        <end position="744"/>
    </location>
</feature>
<proteinExistence type="predicted"/>
<dbReference type="AlphaFoldDB" id="A0A4P9WLK8"/>
<evidence type="ECO:0000313" key="3">
    <source>
        <dbReference type="EMBL" id="RKO92020.1"/>
    </source>
</evidence>
<feature type="domain" description="PWWP" evidence="2">
    <location>
        <begin position="251"/>
        <end position="314"/>
    </location>
</feature>
<protein>
    <recommendedName>
        <fullName evidence="2">PWWP domain-containing protein</fullName>
    </recommendedName>
</protein>
<dbReference type="Proteomes" id="UP000269721">
    <property type="component" value="Unassembled WGS sequence"/>
</dbReference>
<reference evidence="4" key="1">
    <citation type="journal article" date="2018" name="Nat. Microbiol.">
        <title>Leveraging single-cell genomics to expand the fungal tree of life.</title>
        <authorList>
            <person name="Ahrendt S.R."/>
            <person name="Quandt C.A."/>
            <person name="Ciobanu D."/>
            <person name="Clum A."/>
            <person name="Salamov A."/>
            <person name="Andreopoulos B."/>
            <person name="Cheng J.F."/>
            <person name="Woyke T."/>
            <person name="Pelin A."/>
            <person name="Henrissat B."/>
            <person name="Reynolds N.K."/>
            <person name="Benny G.L."/>
            <person name="Smith M.E."/>
            <person name="James T.Y."/>
            <person name="Grigoriev I.V."/>
        </authorList>
    </citation>
    <scope>NUCLEOTIDE SEQUENCE [LARGE SCALE GENOMIC DNA]</scope>
</reference>
<dbReference type="SUPFAM" id="SSF63748">
    <property type="entry name" value="Tudor/PWWP/MBT"/>
    <property type="match status" value="1"/>
</dbReference>
<sequence length="872" mass="96389">MNSMELVSSQTSSFFFLSSTFAAAKHFADLANSRLEQVTSLSLNTAVSLPKKGALRGLTGAVTRPDGCKKKGPFRPSEPFASSLASSPFQELARSLVGGLPLASLNGAEALCRGSRRQKRFFLRTRWRRKPEFRDQQRSFGLTSRAWRSLDRDHRFARRLDPAVRGRRSRLSRASRRRLAVPFAPFPPAPHPSGALYASLLRASTADLSRTFCVAAHVAFFSSLGNPRTDLNIMTEGEVENVAEREFDIIPGDNVWAKLKGFSWWPSKVLSEDELPPEMVSSKPRSSKVTPVFFHGSHDYGWITHDMVKPFEEFRDVYSNSKNKKFLRALEEVDDPDLVEREEAARLEAAEKKKAARKSMTPRKPRQSLASEAPSSKKKKKAAAKDIDSADENGRDADTRTPSSKKAHKKKGRDAEEEEEEEEEHPAAADADDADFEEKERPRSSRKDREKERERRKEKERKRSRHDDDEEEDVADEHRDEKRRRKDKKKRRTSSSKKVEYSDDEDERKERKSRHHHDSDGHDDRKENSKHSGGESDRTRKKHRTDDESDGALHTFLAFIALVSDKLKKLRTKLQKFLQKDDHDVRPEAGAILFGLRRGFVAAIPSYEKDFEKAAEWLDEVAKTDTSPATLKETKIAKVVRYIARKTYESDTHGIQEAAHSLVEKWKSTYVDADGGEATPADGAGAATDGDDHKAGAASSGTDEKKGEGEDVKMEDATVPDAEPPRKPKEAADDAEMAPKKKPELVSTKSGDHAPVVPKVDKAAAAESTASPKPVDSNDLSEYVFVDQSDAPAAHELSNSQEGAPAPASTITAPSPKPVTTAPVDVVVPAASPHKDNTAAAAVAAAATKEGDSTGASAAAVDTADDMDLDDS</sequence>
<dbReference type="Pfam" id="PF00855">
    <property type="entry name" value="PWWP"/>
    <property type="match status" value="1"/>
</dbReference>
<feature type="compositionally biased region" description="Low complexity" evidence="1">
    <location>
        <begin position="674"/>
        <end position="688"/>
    </location>
</feature>
<dbReference type="OrthoDB" id="62853at2759"/>
<evidence type="ECO:0000259" key="2">
    <source>
        <dbReference type="PROSITE" id="PS50812"/>
    </source>
</evidence>
<dbReference type="InterPro" id="IPR017923">
    <property type="entry name" value="TFIIS_N"/>
</dbReference>
<feature type="compositionally biased region" description="Basic residues" evidence="1">
    <location>
        <begin position="403"/>
        <end position="412"/>
    </location>
</feature>
<evidence type="ECO:0000313" key="4">
    <source>
        <dbReference type="Proteomes" id="UP000269721"/>
    </source>
</evidence>
<dbReference type="PROSITE" id="PS50812">
    <property type="entry name" value="PWWP"/>
    <property type="match status" value="1"/>
</dbReference>
<feature type="region of interest" description="Disordered" evidence="1">
    <location>
        <begin position="674"/>
        <end position="821"/>
    </location>
</feature>
<dbReference type="Pfam" id="PF08711">
    <property type="entry name" value="Med26"/>
    <property type="match status" value="1"/>
</dbReference>
<evidence type="ECO:0000256" key="1">
    <source>
        <dbReference type="SAM" id="MobiDB-lite"/>
    </source>
</evidence>
<dbReference type="EMBL" id="KZ994805">
    <property type="protein sequence ID" value="RKO92020.1"/>
    <property type="molecule type" value="Genomic_DNA"/>
</dbReference>
<feature type="region of interest" description="Disordered" evidence="1">
    <location>
        <begin position="835"/>
        <end position="872"/>
    </location>
</feature>
<gene>
    <name evidence="3" type="ORF">BDK51DRAFT_45088</name>
</gene>
<keyword evidence="4" id="KW-1185">Reference proteome</keyword>
<dbReference type="SMART" id="SM00293">
    <property type="entry name" value="PWWP"/>
    <property type="match status" value="1"/>
</dbReference>
<organism evidence="3 4">
    <name type="scientific">Blyttiomyces helicus</name>
    <dbReference type="NCBI Taxonomy" id="388810"/>
    <lineage>
        <taxon>Eukaryota</taxon>
        <taxon>Fungi</taxon>
        <taxon>Fungi incertae sedis</taxon>
        <taxon>Chytridiomycota</taxon>
        <taxon>Chytridiomycota incertae sedis</taxon>
        <taxon>Chytridiomycetes</taxon>
        <taxon>Chytridiomycetes incertae sedis</taxon>
        <taxon>Blyttiomyces</taxon>
    </lineage>
</organism>
<feature type="compositionally biased region" description="Basic and acidic residues" evidence="1">
    <location>
        <begin position="383"/>
        <end position="399"/>
    </location>
</feature>
<feature type="compositionally biased region" description="Basic residues" evidence="1">
    <location>
        <begin position="481"/>
        <end position="495"/>
    </location>
</feature>
<feature type="compositionally biased region" description="Low complexity" evidence="1">
    <location>
        <begin position="839"/>
        <end position="862"/>
    </location>
</feature>
<feature type="compositionally biased region" description="Basic and acidic residues" evidence="1">
    <location>
        <begin position="438"/>
        <end position="457"/>
    </location>
</feature>
<feature type="compositionally biased region" description="Basic and acidic residues" evidence="1">
    <location>
        <begin position="517"/>
        <end position="538"/>
    </location>
</feature>
<feature type="compositionally biased region" description="Basic residues" evidence="1">
    <location>
        <begin position="354"/>
        <end position="366"/>
    </location>
</feature>